<reference evidence="12 13" key="1">
    <citation type="submission" date="2022-01" db="EMBL/GenBank/DDBJ databases">
        <authorList>
            <person name="Won M."/>
            <person name="Kim S.-J."/>
            <person name="Kwon S.-W."/>
        </authorList>
    </citation>
    <scope>NUCLEOTIDE SEQUENCE [LARGE SCALE GENOMIC DNA]</scope>
    <source>
        <strain evidence="12 13">KCTC 23505</strain>
    </source>
</reference>
<dbReference type="RefSeq" id="WP_235704070.1">
    <property type="nucleotide sequence ID" value="NZ_JAKGBZ010000014.1"/>
</dbReference>
<name>A0ABS9DVR1_9PROT</name>
<dbReference type="InterPro" id="IPR015391">
    <property type="entry name" value="SurA_N"/>
</dbReference>
<keyword evidence="6 9" id="KW-0413">Isomerase</keyword>
<evidence type="ECO:0000256" key="5">
    <source>
        <dbReference type="ARBA" id="ARBA00023186"/>
    </source>
</evidence>
<keyword evidence="5" id="KW-0143">Chaperone</keyword>
<proteinExistence type="predicted"/>
<keyword evidence="2 10" id="KW-0732">Signal</keyword>
<protein>
    <recommendedName>
        <fullName evidence="1">Parvulin-like PPIase</fullName>
    </recommendedName>
    <alternativeName>
        <fullName evidence="7">Peptidyl-prolyl cis-trans isomerase plp</fullName>
    </alternativeName>
    <alternativeName>
        <fullName evidence="8">Rotamase plp</fullName>
    </alternativeName>
</protein>
<evidence type="ECO:0000256" key="3">
    <source>
        <dbReference type="ARBA" id="ARBA00022764"/>
    </source>
</evidence>
<dbReference type="InterPro" id="IPR050280">
    <property type="entry name" value="OMP_Chaperone_SurA"/>
</dbReference>
<sequence>MKFSLVCSLALALAAAAVGPVPNAQAQSAQIAAVVNGSVITNQDVDARARLFALSAGLPQDPAILARLKPQITSELIDQTLQLQAIEKHKVVVPQARIAAALARINKANGLPAGGLEAKLRAAGIPYSTLVNQFRIELGWTSVLKKQLGEGLRPTRQDILAEQRAMKREIGQTQYHIAEIFIPIERPSQEANAKHFADTVIKQLRNGAPFPVVAAQFSQSQSALTGGDRGWVEPDLLDPAVRSIVERMPAGAISDPVRVAGGYEIVQLLGTRKFGEQSETLLHIRQAFLPFPAPFEGGQPTAGQLAVLSHANALRGTLHDCSAVSAANAAAGNVRKADPGPINLATVQPAAFQSLLGGLPIGQISQPLVSHRGVALVMVCSRETSKMGLPSVPEIANLLVQRRVSLESQQLMDALHRQAIIQRYPAG</sequence>
<evidence type="ECO:0000256" key="7">
    <source>
        <dbReference type="ARBA" id="ARBA00030642"/>
    </source>
</evidence>
<evidence type="ECO:0000256" key="2">
    <source>
        <dbReference type="ARBA" id="ARBA00022729"/>
    </source>
</evidence>
<dbReference type="SUPFAM" id="SSF54534">
    <property type="entry name" value="FKBP-like"/>
    <property type="match status" value="1"/>
</dbReference>
<gene>
    <name evidence="12" type="ORF">L2A60_09100</name>
</gene>
<evidence type="ECO:0000313" key="12">
    <source>
        <dbReference type="EMBL" id="MCF3946836.1"/>
    </source>
</evidence>
<keyword evidence="13" id="KW-1185">Reference proteome</keyword>
<dbReference type="InterPro" id="IPR027304">
    <property type="entry name" value="Trigger_fact/SurA_dom_sf"/>
</dbReference>
<evidence type="ECO:0000256" key="10">
    <source>
        <dbReference type="SAM" id="SignalP"/>
    </source>
</evidence>
<feature type="chain" id="PRO_5045758671" description="Parvulin-like PPIase" evidence="10">
    <location>
        <begin position="27"/>
        <end position="427"/>
    </location>
</feature>
<dbReference type="Gene3D" id="3.10.50.40">
    <property type="match status" value="1"/>
</dbReference>
<dbReference type="PANTHER" id="PTHR47637">
    <property type="entry name" value="CHAPERONE SURA"/>
    <property type="match status" value="1"/>
</dbReference>
<organism evidence="12 13">
    <name type="scientific">Acidiphilium iwatense</name>
    <dbReference type="NCBI Taxonomy" id="768198"/>
    <lineage>
        <taxon>Bacteria</taxon>
        <taxon>Pseudomonadati</taxon>
        <taxon>Pseudomonadota</taxon>
        <taxon>Alphaproteobacteria</taxon>
        <taxon>Acetobacterales</taxon>
        <taxon>Acidocellaceae</taxon>
        <taxon>Acidiphilium</taxon>
    </lineage>
</organism>
<dbReference type="Proteomes" id="UP001521209">
    <property type="component" value="Unassembled WGS sequence"/>
</dbReference>
<evidence type="ECO:0000256" key="8">
    <source>
        <dbReference type="ARBA" id="ARBA00031484"/>
    </source>
</evidence>
<dbReference type="EMBL" id="JAKGBZ010000014">
    <property type="protein sequence ID" value="MCF3946836.1"/>
    <property type="molecule type" value="Genomic_DNA"/>
</dbReference>
<dbReference type="Pfam" id="PF09312">
    <property type="entry name" value="SurA_N"/>
    <property type="match status" value="1"/>
</dbReference>
<evidence type="ECO:0000256" key="9">
    <source>
        <dbReference type="PROSITE-ProRule" id="PRU00278"/>
    </source>
</evidence>
<dbReference type="GO" id="GO:0003755">
    <property type="term" value="F:peptidyl-prolyl cis-trans isomerase activity"/>
    <property type="evidence" value="ECO:0007669"/>
    <property type="project" value="UniProtKB-EC"/>
</dbReference>
<dbReference type="Pfam" id="PF00639">
    <property type="entry name" value="Rotamase"/>
    <property type="match status" value="1"/>
</dbReference>
<evidence type="ECO:0000256" key="1">
    <source>
        <dbReference type="ARBA" id="ARBA00018370"/>
    </source>
</evidence>
<evidence type="ECO:0000313" key="13">
    <source>
        <dbReference type="Proteomes" id="UP001521209"/>
    </source>
</evidence>
<evidence type="ECO:0000259" key="11">
    <source>
        <dbReference type="PROSITE" id="PS50198"/>
    </source>
</evidence>
<dbReference type="SUPFAM" id="SSF109998">
    <property type="entry name" value="Triger factor/SurA peptide-binding domain-like"/>
    <property type="match status" value="1"/>
</dbReference>
<feature type="signal peptide" evidence="10">
    <location>
        <begin position="1"/>
        <end position="26"/>
    </location>
</feature>
<accession>A0ABS9DVR1</accession>
<dbReference type="PROSITE" id="PS50198">
    <property type="entry name" value="PPIC_PPIASE_2"/>
    <property type="match status" value="1"/>
</dbReference>
<keyword evidence="3" id="KW-0574">Periplasm</keyword>
<keyword evidence="4 9" id="KW-0697">Rotamase</keyword>
<dbReference type="PANTHER" id="PTHR47637:SF1">
    <property type="entry name" value="CHAPERONE SURA"/>
    <property type="match status" value="1"/>
</dbReference>
<dbReference type="InterPro" id="IPR000297">
    <property type="entry name" value="PPIase_PpiC"/>
</dbReference>
<dbReference type="InterPro" id="IPR046357">
    <property type="entry name" value="PPIase_dom_sf"/>
</dbReference>
<evidence type="ECO:0000256" key="6">
    <source>
        <dbReference type="ARBA" id="ARBA00023235"/>
    </source>
</evidence>
<evidence type="ECO:0000256" key="4">
    <source>
        <dbReference type="ARBA" id="ARBA00023110"/>
    </source>
</evidence>
<comment type="caution">
    <text evidence="12">The sequence shown here is derived from an EMBL/GenBank/DDBJ whole genome shotgun (WGS) entry which is preliminary data.</text>
</comment>
<feature type="domain" description="PpiC" evidence="11">
    <location>
        <begin position="172"/>
        <end position="270"/>
    </location>
</feature>
<dbReference type="Gene3D" id="1.10.4030.10">
    <property type="entry name" value="Porin chaperone SurA, peptide-binding domain"/>
    <property type="match status" value="1"/>
</dbReference>